<feature type="region of interest" description="Disordered" evidence="1">
    <location>
        <begin position="17"/>
        <end position="48"/>
    </location>
</feature>
<reference evidence="2" key="2">
    <citation type="journal article" date="2015" name="Fish Shellfish Immunol.">
        <title>Early steps in the European eel (Anguilla anguilla)-Vibrio vulnificus interaction in the gills: Role of the RtxA13 toxin.</title>
        <authorList>
            <person name="Callol A."/>
            <person name="Pajuelo D."/>
            <person name="Ebbesson L."/>
            <person name="Teles M."/>
            <person name="MacKenzie S."/>
            <person name="Amaro C."/>
        </authorList>
    </citation>
    <scope>NUCLEOTIDE SEQUENCE</scope>
</reference>
<dbReference type="EMBL" id="GBXM01059262">
    <property type="protein sequence ID" value="JAH49315.1"/>
    <property type="molecule type" value="Transcribed_RNA"/>
</dbReference>
<evidence type="ECO:0000313" key="2">
    <source>
        <dbReference type="EMBL" id="JAH49315.1"/>
    </source>
</evidence>
<feature type="compositionally biased region" description="Basic and acidic residues" evidence="1">
    <location>
        <begin position="26"/>
        <end position="35"/>
    </location>
</feature>
<evidence type="ECO:0000256" key="1">
    <source>
        <dbReference type="SAM" id="MobiDB-lite"/>
    </source>
</evidence>
<sequence length="48" mass="5592">MKMSAFIFPIFTGKKTQQSMGWHQGEQSEEKERVRSSQFTLPGQYKPV</sequence>
<name>A0A0E9T8Z1_ANGAN</name>
<accession>A0A0E9T8Z1</accession>
<dbReference type="AlphaFoldDB" id="A0A0E9T8Z1"/>
<protein>
    <submittedName>
        <fullName evidence="2">Uncharacterized protein</fullName>
    </submittedName>
</protein>
<reference evidence="2" key="1">
    <citation type="submission" date="2014-11" db="EMBL/GenBank/DDBJ databases">
        <authorList>
            <person name="Amaro Gonzalez C."/>
        </authorList>
    </citation>
    <scope>NUCLEOTIDE SEQUENCE</scope>
</reference>
<organism evidence="2">
    <name type="scientific">Anguilla anguilla</name>
    <name type="common">European freshwater eel</name>
    <name type="synonym">Muraena anguilla</name>
    <dbReference type="NCBI Taxonomy" id="7936"/>
    <lineage>
        <taxon>Eukaryota</taxon>
        <taxon>Metazoa</taxon>
        <taxon>Chordata</taxon>
        <taxon>Craniata</taxon>
        <taxon>Vertebrata</taxon>
        <taxon>Euteleostomi</taxon>
        <taxon>Actinopterygii</taxon>
        <taxon>Neopterygii</taxon>
        <taxon>Teleostei</taxon>
        <taxon>Anguilliformes</taxon>
        <taxon>Anguillidae</taxon>
        <taxon>Anguilla</taxon>
    </lineage>
</organism>
<proteinExistence type="predicted"/>